<dbReference type="AlphaFoldDB" id="A0AAU7E863"/>
<organism evidence="1">
    <name type="scientific">Campylobacter sp. CCS1377</name>
    <dbReference type="NCBI Taxonomy" id="3158229"/>
    <lineage>
        <taxon>Bacteria</taxon>
        <taxon>Pseudomonadati</taxon>
        <taxon>Campylobacterota</taxon>
        <taxon>Epsilonproteobacteria</taxon>
        <taxon>Campylobacterales</taxon>
        <taxon>Campylobacteraceae</taxon>
        <taxon>Campylobacter</taxon>
    </lineage>
</organism>
<proteinExistence type="predicted"/>
<accession>A0AAU7E863</accession>
<evidence type="ECO:0000313" key="1">
    <source>
        <dbReference type="EMBL" id="XBJ29299.1"/>
    </source>
</evidence>
<reference evidence="1" key="1">
    <citation type="submission" date="2024-05" db="EMBL/GenBank/DDBJ databases">
        <title>Campylobacter coli isolated from environmental waters in Slovenia.</title>
        <authorList>
            <person name="Zautner A.E."/>
            <person name="Bunk B."/>
            <person name="Riedel T."/>
            <person name="Sproeer C."/>
        </authorList>
    </citation>
    <scope>NUCLEOTIDE SEQUENCE</scope>
    <source>
        <strain evidence="1">CCS1377</strain>
    </source>
</reference>
<name>A0AAU7E863_9BACT</name>
<gene>
    <name evidence="1" type="ORF">AAH949_00200</name>
</gene>
<sequence length="40" mass="4693">MKNKNLLDKDIQEVFKYYLKNDSYLKGALDGLKNTSEELL</sequence>
<dbReference type="RefSeq" id="WP_279586252.1">
    <property type="nucleotide sequence ID" value="NZ_CP155620.1"/>
</dbReference>
<protein>
    <submittedName>
        <fullName evidence="1">Uncharacterized protein</fullName>
    </submittedName>
</protein>
<dbReference type="EMBL" id="CP155620">
    <property type="protein sequence ID" value="XBJ29299.1"/>
    <property type="molecule type" value="Genomic_DNA"/>
</dbReference>